<proteinExistence type="predicted"/>
<accession>Q2V6Q9</accession>
<dbReference type="AlphaFoldDB" id="Q2V6Q9"/>
<dbReference type="EMBL" id="DQ288663">
    <property type="protein sequence ID" value="ABB90703.1"/>
    <property type="molecule type" value="Genomic_DNA"/>
</dbReference>
<keyword evidence="1" id="KW-0614">Plasmid</keyword>
<name>Q2V6Q9_VIBVL</name>
<dbReference type="RefSeq" id="WP_012738262.1">
    <property type="nucleotide sequence ID" value="NC_012758.1"/>
</dbReference>
<protein>
    <submittedName>
        <fullName evidence="1">Uncharacterized protein</fullName>
    </submittedName>
</protein>
<organism evidence="1">
    <name type="scientific">Vibrio vulnificus</name>
    <dbReference type="NCBI Taxonomy" id="672"/>
    <lineage>
        <taxon>Bacteria</taxon>
        <taxon>Pseudomonadati</taxon>
        <taxon>Pseudomonadota</taxon>
        <taxon>Gammaproteobacteria</taxon>
        <taxon>Vibrionales</taxon>
        <taxon>Vibrionaceae</taxon>
        <taxon>Vibrio</taxon>
    </lineage>
</organism>
<evidence type="ECO:0000313" key="1">
    <source>
        <dbReference type="EMBL" id="ABB90703.1"/>
    </source>
</evidence>
<sequence length="287" mass="30855">MGQLKNLIERSNKPSATHRFVGSEDNGRFVKVRNGSGGFAEFSFSVETGFNLISSTGVKQPVNIKKIDDVKTALKENPAFAQLGVTIVDLSDEMLKGSLVTAGQLSLTKSANDTDLTKVVWEPNAQPYDIDDFDQYGVVVKIKRKTQKGVFDYEKLLEDSLADAVCHAIDSAIAEHYESTAMTYPVAGLKAGDLAKAGCKVVKAAVGESNESASFVEGKLYDNGIDAQLVKGMTNKSIVGDFSNTVALIGKDLLIGGKPLSLAGEVELSIWVPIRVISSEKTVWFQA</sequence>
<geneLocation type="plasmid" evidence="1">
    <name>pMP1</name>
</geneLocation>
<reference evidence="1" key="1">
    <citation type="journal article" date="2009" name="Mar. Biotechnol.">
        <title>Complete sequence of plasmid pMP1 from the marine environmental Vibrio vulnificus and location of its replication origin.</title>
        <authorList>
            <person name="Zhang R."/>
            <person name="Gu J.D."/>
        </authorList>
    </citation>
    <scope>NUCLEOTIDE SEQUENCE</scope>
    <source>
        <strain evidence="1">MP-4</strain>
        <plasmid evidence="1">pMP1</plasmid>
    </source>
</reference>